<evidence type="ECO:0000313" key="2">
    <source>
        <dbReference type="EMBL" id="EHG24291.1"/>
    </source>
</evidence>
<sequence length="248" mass="28247">MYICNTKEKDMRQFLLLLISSLFLTSCTEQYNIAGNSTVPVLDGRMLYLKVTSNGIVSENIDSCKVIHGRFNFFGAMDSIVLAQVCMDNENVMPIVLENGNLTISVDNLGQRVSGGPLNDRLYKFYRQKNRIDNEMWEIQEKAIKMMLAGYSMDVINKKFGKKADMLNKKSEELETKFIVDNSDNVLGPGFFMILCSQYPTPVMTEHISNILQRVPPTFFSNPCVKSYIHRAKLNPMSKPFNNSCVYN</sequence>
<proteinExistence type="predicted"/>
<dbReference type="PROSITE" id="PS51257">
    <property type="entry name" value="PROKAR_LIPOPROTEIN"/>
    <property type="match status" value="1"/>
</dbReference>
<evidence type="ECO:0000259" key="1">
    <source>
        <dbReference type="Pfam" id="PF14289"/>
    </source>
</evidence>
<accession>G5GA91</accession>
<dbReference type="AlphaFoldDB" id="G5GA91"/>
<dbReference type="HOGENOM" id="CLU_091342_0_0_10"/>
<dbReference type="Pfam" id="PF14289">
    <property type="entry name" value="DUF4369"/>
    <property type="match status" value="1"/>
</dbReference>
<dbReference type="eggNOG" id="ENOG5031JUG">
    <property type="taxonomic scope" value="Bacteria"/>
</dbReference>
<comment type="caution">
    <text evidence="2">The sequence shown here is derived from an EMBL/GenBank/DDBJ whole genome shotgun (WGS) entry which is preliminary data.</text>
</comment>
<protein>
    <recommendedName>
        <fullName evidence="1">DUF4369 domain-containing protein</fullName>
    </recommendedName>
</protein>
<evidence type="ECO:0000313" key="3">
    <source>
        <dbReference type="Proteomes" id="UP000015993"/>
    </source>
</evidence>
<dbReference type="STRING" id="679199.HMPREF9332_00492"/>
<dbReference type="InterPro" id="IPR025380">
    <property type="entry name" value="DUF4369"/>
</dbReference>
<feature type="domain" description="DUF4369" evidence="1">
    <location>
        <begin position="31"/>
        <end position="121"/>
    </location>
</feature>
<dbReference type="Proteomes" id="UP000015993">
    <property type="component" value="Unassembled WGS sequence"/>
</dbReference>
<name>G5GA91_9BACT</name>
<gene>
    <name evidence="2" type="ORF">HMPREF9332_00492</name>
</gene>
<keyword evidence="3" id="KW-1185">Reference proteome</keyword>
<dbReference type="EMBL" id="ACZK01000010">
    <property type="protein sequence ID" value="EHG24291.1"/>
    <property type="molecule type" value="Genomic_DNA"/>
</dbReference>
<reference evidence="2 3" key="1">
    <citation type="submission" date="2011-08" db="EMBL/GenBank/DDBJ databases">
        <title>The Genome Sequence of Prevotella sp. oral taxon 302 str. F0323.</title>
        <authorList>
            <consortium name="The Broad Institute Genome Sequencing Platform"/>
            <person name="Earl A."/>
            <person name="Ward D."/>
            <person name="Feldgarden M."/>
            <person name="Gevers D."/>
            <person name="Izard J."/>
            <person name="Blanton J.M."/>
            <person name="Baranova O.V."/>
            <person name="Tanner A.C."/>
            <person name="Dewhirst F.E."/>
            <person name="Young S.K."/>
            <person name="Zeng Q."/>
            <person name="Gargeya S."/>
            <person name="Fitzgerald M."/>
            <person name="Haas B."/>
            <person name="Abouelleil A."/>
            <person name="Alvarado L."/>
            <person name="Arachchi H.M."/>
            <person name="Berlin A."/>
            <person name="Brown A."/>
            <person name="Chapman S.B."/>
            <person name="Chen Z."/>
            <person name="Dunbar C."/>
            <person name="Freedman E."/>
            <person name="Gearin G."/>
            <person name="Gellesch M."/>
            <person name="Goldberg J."/>
            <person name="Griggs A."/>
            <person name="Gujja S."/>
            <person name="Heiman D."/>
            <person name="Howarth C."/>
            <person name="Larson L."/>
            <person name="Lui A."/>
            <person name="MacDonald P.J.P."/>
            <person name="Montmayeur A."/>
            <person name="Murphy C."/>
            <person name="Neiman D."/>
            <person name="Pearson M."/>
            <person name="Priest M."/>
            <person name="Roberts A."/>
            <person name="Saif S."/>
            <person name="Shea T."/>
            <person name="Shenoy N."/>
            <person name="Sisk P."/>
            <person name="Stolte C."/>
            <person name="Sykes S."/>
            <person name="Wortman J."/>
            <person name="Nusbaum C."/>
            <person name="Birren B."/>
        </authorList>
    </citation>
    <scope>NUCLEOTIDE SEQUENCE [LARGE SCALE GENOMIC DNA]</scope>
    <source>
        <strain evidence="2 3">F0323</strain>
    </source>
</reference>
<organism evidence="2 3">
    <name type="scientific">Alloprevotella rava F0323</name>
    <dbReference type="NCBI Taxonomy" id="679199"/>
    <lineage>
        <taxon>Bacteria</taxon>
        <taxon>Pseudomonadati</taxon>
        <taxon>Bacteroidota</taxon>
        <taxon>Bacteroidia</taxon>
        <taxon>Bacteroidales</taxon>
        <taxon>Prevotellaceae</taxon>
        <taxon>Alloprevotella</taxon>
    </lineage>
</organism>